<keyword evidence="3" id="KW-1185">Reference proteome</keyword>
<reference evidence="2 3" key="1">
    <citation type="submission" date="2012-06" db="EMBL/GenBank/DDBJ databases">
        <title>The complete chromosome of genome of Turneriella parva DSM 21527.</title>
        <authorList>
            <consortium name="US DOE Joint Genome Institute (JGI-PGF)"/>
            <person name="Lucas S."/>
            <person name="Han J."/>
            <person name="Lapidus A."/>
            <person name="Bruce D."/>
            <person name="Goodwin L."/>
            <person name="Pitluck S."/>
            <person name="Peters L."/>
            <person name="Kyrpides N."/>
            <person name="Mavromatis K."/>
            <person name="Ivanova N."/>
            <person name="Mikhailova N."/>
            <person name="Chertkov O."/>
            <person name="Detter J.C."/>
            <person name="Tapia R."/>
            <person name="Han C."/>
            <person name="Land M."/>
            <person name="Hauser L."/>
            <person name="Markowitz V."/>
            <person name="Cheng J.-F."/>
            <person name="Hugenholtz P."/>
            <person name="Woyke T."/>
            <person name="Wu D."/>
            <person name="Gronow S."/>
            <person name="Wellnitz S."/>
            <person name="Brambilla E."/>
            <person name="Klenk H.-P."/>
            <person name="Eisen J.A."/>
        </authorList>
    </citation>
    <scope>NUCLEOTIDE SEQUENCE [LARGE SCALE GENOMIC DNA]</scope>
    <source>
        <strain evidence="3">ATCC BAA-1111 / DSM 21527 / NCTC 11395 / H</strain>
    </source>
</reference>
<dbReference type="AlphaFoldDB" id="I4BAF2"/>
<organism evidence="2 3">
    <name type="scientific">Turneriella parva (strain ATCC BAA-1111 / DSM 21527 / NCTC 11395 / H)</name>
    <name type="common">Leptospira parva</name>
    <dbReference type="NCBI Taxonomy" id="869212"/>
    <lineage>
        <taxon>Bacteria</taxon>
        <taxon>Pseudomonadati</taxon>
        <taxon>Spirochaetota</taxon>
        <taxon>Spirochaetia</taxon>
        <taxon>Leptospirales</taxon>
        <taxon>Leptospiraceae</taxon>
        <taxon>Turneriella</taxon>
    </lineage>
</organism>
<proteinExistence type="predicted"/>
<feature type="signal peptide" evidence="1">
    <location>
        <begin position="1"/>
        <end position="27"/>
    </location>
</feature>
<name>I4BAF2_TURPD</name>
<dbReference type="KEGG" id="tpx:Turpa_3625"/>
<dbReference type="EMBL" id="CP002959">
    <property type="protein sequence ID" value="AFM14259.1"/>
    <property type="molecule type" value="Genomic_DNA"/>
</dbReference>
<evidence type="ECO:0000256" key="1">
    <source>
        <dbReference type="SAM" id="SignalP"/>
    </source>
</evidence>
<dbReference type="PATRIC" id="fig|869212.3.peg.3645"/>
<keyword evidence="1" id="KW-0732">Signal</keyword>
<gene>
    <name evidence="2" type="ordered locus">Turpa_3625</name>
</gene>
<feature type="chain" id="PRO_5003686661" description="Outer membrane protein beta-barrel domain-containing protein" evidence="1">
    <location>
        <begin position="28"/>
        <end position="246"/>
    </location>
</feature>
<sequence>MDLLAKLRRGINRISLALCLAATGVNADANYLVAVGGSYSMATAAMPAGLEKVYSNLAPEYNFTDYGGKVFFVNGGHGFGGSLGLVSAMNARALSKPGSAIVDDALTRMNTTFGGSHQLSSGKYSLGLAWVPLLARYRFNFVDNLLFIEAGAGPAYGFGALESLVTATNGADARSENRYHKFNEWGFMTNLTLGANINLAAGLDLQVFAEGAWLYAEIRSPNLLVSDSVVWQQYFFRPGLAVALSF</sequence>
<evidence type="ECO:0008006" key="4">
    <source>
        <dbReference type="Google" id="ProtNLM"/>
    </source>
</evidence>
<dbReference type="RefSeq" id="WP_014804736.1">
    <property type="nucleotide sequence ID" value="NC_018020.1"/>
</dbReference>
<dbReference type="Proteomes" id="UP000006048">
    <property type="component" value="Chromosome"/>
</dbReference>
<accession>I4BAF2</accession>
<evidence type="ECO:0000313" key="2">
    <source>
        <dbReference type="EMBL" id="AFM14259.1"/>
    </source>
</evidence>
<protein>
    <recommendedName>
        <fullName evidence="4">Outer membrane protein beta-barrel domain-containing protein</fullName>
    </recommendedName>
</protein>
<evidence type="ECO:0000313" key="3">
    <source>
        <dbReference type="Proteomes" id="UP000006048"/>
    </source>
</evidence>
<dbReference type="HOGENOM" id="CLU_1128676_0_0_12"/>